<evidence type="ECO:0000313" key="6">
    <source>
        <dbReference type="Proteomes" id="UP000775872"/>
    </source>
</evidence>
<feature type="domain" description="Tc toxin complex TcA C-terminal TcB-binding" evidence="2">
    <location>
        <begin position="2291"/>
        <end position="2579"/>
    </location>
</feature>
<dbReference type="InterPro" id="IPR046839">
    <property type="entry name" value="ABC_toxin_N"/>
</dbReference>
<organism evidence="5 6">
    <name type="scientific">Clonostachys solani</name>
    <dbReference type="NCBI Taxonomy" id="160281"/>
    <lineage>
        <taxon>Eukaryota</taxon>
        <taxon>Fungi</taxon>
        <taxon>Dikarya</taxon>
        <taxon>Ascomycota</taxon>
        <taxon>Pezizomycotina</taxon>
        <taxon>Sordariomycetes</taxon>
        <taxon>Hypocreomycetidae</taxon>
        <taxon>Hypocreales</taxon>
        <taxon>Bionectriaceae</taxon>
        <taxon>Clonostachys</taxon>
    </lineage>
</organism>
<dbReference type="Proteomes" id="UP000775872">
    <property type="component" value="Unassembled WGS sequence"/>
</dbReference>
<dbReference type="Pfam" id="PF18276">
    <property type="entry name" value="TcA_TcB_BD"/>
    <property type="match status" value="1"/>
</dbReference>
<evidence type="ECO:0000259" key="3">
    <source>
        <dbReference type="Pfam" id="PF18413"/>
    </source>
</evidence>
<evidence type="ECO:0000259" key="4">
    <source>
        <dbReference type="Pfam" id="PF20220"/>
    </source>
</evidence>
<dbReference type="InterPro" id="IPR041079">
    <property type="entry name" value="Neuraminidase-like"/>
</dbReference>
<dbReference type="OrthoDB" id="4940706at2759"/>
<keyword evidence="6" id="KW-1185">Reference proteome</keyword>
<accession>A0A9N9ZB05</accession>
<proteinExistence type="predicted"/>
<dbReference type="Pfam" id="PF18413">
    <property type="entry name" value="Neuraminidase"/>
    <property type="match status" value="1"/>
</dbReference>
<sequence length="2727" mass="304130">MVQAIEEALPNCGDQDQIRLRLFKIVLGFLPASGESLEVARGFFRVAPLVHIGDGSITSRGELIPEITACKNLPPSGDEESESADLGTKWITFRRKVILEEPTLSICAMIQHSQIPCPSKLRKKVVCVLRKAQEDFDFNIANNPLRALMTPKAGGTSIIRSIHGDEDEYEEMMKYLVTLQQMLTLVNDPDDLEPLLGCGYPNSDAVHDAGVAAVRKLQERGVPERRAQRILNKADAAAVRHESLWIDVIKEEDAEPLKRETELKALDESKPGSEPPPTLTQMFGLETIITADDDATSITGLAAYFSYLMQTLRKITIKGLGGKTLQALLLLRRPDLGDLKLSSANVNVLIPYIDLVNEILEAIVEADFKSEEKLSPPFNMGGGDTSESNAAEPKYTNYAVYRDIVQPIVAPLAIFPYNQADHSVRVYLEALGVPRKRLLAAFRAPHRLDTLRGGLESVEVVLDRFYAAEVLGMQEEDQVAIHGSGTYPQEVMADLDEATYHAAIGKKPTAAYWGYDSAQQMLDPENGLGLVKKEFLARAAISFAELLTMLKEYRLPAKIVIVAGREEGNHNGDIAGMRLRLLDYSTGETKSLDEAACQQLQACIRLYKKMEGWSVSEVSLLTETLRLVPRPSLDGAPFVELAAVKELSELTKLSPMQLQPLWGDMNYSGPDSLYHKLFVRRNTHHHETFMPDEDGEVLQGHININEYLQTVLAGLGLTHKDYMALKGDAMEELSLGTISELYRIATLSKAIGISASDYNHLLKLYKMDTPFKTPRTTLAIVRDFLPIKGRKPDLDFHKKLFVSLGVPDASDEECNPSTGKSLQIVSTLTRALGGNEENDREEVKSSAASKRHIVLGCLRSFFPGIDITTLEYLLKEMIHISSGSSDVSAMSRLLLLGQDGPQHHLQVGDSARLPTHEYEGYLVPSVTTTYSVIAPSLAEKTVFLDETALALDSNGACTTHCLTHGRVYKLCSPGPVTLVRPTSRDGTSVNSEDMREEAELLISSRDVEDTMMILSKLMRVAVVIRQYKLEVADIELFNRAKSSMGIDLEVLDKATVDNLQQYQSLRNAFSGLKTAVSSLPTFYLNLSSTASTGRDKLGSMLADVTGWPAHLCAEYIKEKYPHVNDHDLVARFLKVSALTELREAIAVHKKLDPIGVSLSHLFALAQPIAPERIKGERNMKTPPAVVKAFEHAAILRTGIQGSPSYSKNMKAANNELRDAQRSVVVNCLLSRGYAKKNNIRDAEDLFSHLLIDVQMGPSLQTSRLLQAVSTVQFFIQRCLLNAEKHNGIRSTDLIQSKSGVDWDSACRYRLWEAERKTLLHPENWIDPTLRDDKTEQFRALETAMSQKKIDEESIEELIHQYVRDVDSVSNLQVEAYHWVWLDDNDTSRDYYWSNFSQGDFHIFGRTRTSPVTRYYCKMRQRAVGEKEYLCYWTPWAKFPIDAPLYENDPSGNKKRGEEFQGAGSYIVPVVHKDQLKVLLPEFTLMQTNANEFSVGEKSTPDEMMKKKVSLGPKRNWDIRIGLTERSKGAWSTKRVHPTPLRVPEGEDFGTKDCITRVNHLPSLDQFRFQVLDNTESLTYDVECYGSGATKYWKGLCNGIVGRFRLDEQSIHETGDLSSSDNPLFAGPSHFGRFLETEDVDLEVGERNKPTLCPSKIENDRGQEMTDLRRTAFLRDYDCRRRGEFRNTGLVMEARHKGKEIGLLGIPRLCHDEKKWGKLTAGGWESVLLTNTRMPALALALAKNRSISTVSQWLGNLESTYWYGTDILGWSNASKRHHERAKPFSLYTWELAVHIPSLIMERLIATQQYELAIRLVRALVFDPSLSDQSSKCWRFPALRSIIKSRSDEASDPSWKKKMDEAEWRESRKNVHAAARTNVAVYMKRIIIKYIEALIAHGDQYFCQATLETLPMAIQRYTEALHLFGPAPVATSRLGEPAPKSYNELISGDSLFENPEVNLELDFPFYTAPGSSGQKSMKGRKPVGIMRTRYFCIPGNPRVLELRAKIDQRLYNIRHGLDINGDPLAMQMLEPPLDPAAVAGGSASEGKGLAGLLTDIRGPMPKYRFAYLLQRAYDIVGELRATGQQLLAIKEKRDTEALSLLRSKHHGAILELTTNVKEYQKREIGKSMDSLRELRKQQQMRLEYYVQLTGDSTVKPPAEGESWTDIRQDTIAPPTKNNLRMSSYEAEEMRCADEAAAWNEKVGGLESMAAAAFAFPNITTKTQPMGCGIDMQLGGHTVGSVLQSVAAATKTIAQRISDNGAKAGRSALLTRQLQDRRHEANMAGREMVRLDKELAQLQSRLDSHDAEIKVHRREMENLAAEEEWLRSKYTSEQLYATLDNSMATLFHQAYVLATDMVAKTKQALEFEHLGRYGSRQPPRGSGSAKDWEHAKDAQLAGDALYLNLKRMEMAHLENRAHDFEITKPVSLWQLDPVAMLTLRKTGSATFDIPESLLDMDYPGHYCRRISSVAVSVPCILGAYASLSCTVRLVKHWYRLSPTPPASYEQPRDQFRSDTVPIDAIAVSSGLQDAGAFSLDFQTAEKYNPFEGAGAVSTWEVRFPSDFASFDYQTITDLVLHLRYTSLRGDGALAKAATEAVLKKVGSDRAQCMAVNLSTDFPSEWNRCTSAGGGKMKLTGLTNRLPYWARQGGRNVEVNSAALSILPGAPESASLAVDDGESQQLSPTTLGGGLKCLGVKWQQPVSLQGTWSLEVDGGATFSGGYLIIYYRVAS</sequence>
<protein>
    <submittedName>
        <fullName evidence="5">Uncharacterized protein</fullName>
    </submittedName>
</protein>
<name>A0A9N9ZB05_9HYPO</name>
<gene>
    <name evidence="5" type="ORF">CSOL1703_00015087</name>
</gene>
<feature type="domain" description="ABC toxin N-terminal" evidence="4">
    <location>
        <begin position="1214"/>
        <end position="1341"/>
    </location>
</feature>
<dbReference type="Pfam" id="PF20220">
    <property type="entry name" value="ABC_toxin_N"/>
    <property type="match status" value="1"/>
</dbReference>
<evidence type="ECO:0000259" key="2">
    <source>
        <dbReference type="Pfam" id="PF18276"/>
    </source>
</evidence>
<evidence type="ECO:0000313" key="5">
    <source>
        <dbReference type="EMBL" id="CAH0052211.1"/>
    </source>
</evidence>
<comment type="caution">
    <text evidence="5">The sequence shown here is derived from an EMBL/GenBank/DDBJ whole genome shotgun (WGS) entry which is preliminary data.</text>
</comment>
<reference evidence="5 6" key="2">
    <citation type="submission" date="2021-10" db="EMBL/GenBank/DDBJ databases">
        <authorList>
            <person name="Piombo E."/>
        </authorList>
    </citation>
    <scope>NUCLEOTIDE SEQUENCE [LARGE SCALE GENOMIC DNA]</scope>
</reference>
<feature type="coiled-coil region" evidence="1">
    <location>
        <begin position="2278"/>
        <end position="2319"/>
    </location>
</feature>
<dbReference type="EMBL" id="CABFOC020000043">
    <property type="protein sequence ID" value="CAH0052211.1"/>
    <property type="molecule type" value="Genomic_DNA"/>
</dbReference>
<keyword evidence="1" id="KW-0175">Coiled coil</keyword>
<dbReference type="InterPro" id="IPR040840">
    <property type="entry name" value="TcA_TcB_BD"/>
</dbReference>
<feature type="domain" description="Neuraminidase-like" evidence="3">
    <location>
        <begin position="1390"/>
        <end position="1539"/>
    </location>
</feature>
<evidence type="ECO:0000256" key="1">
    <source>
        <dbReference type="SAM" id="Coils"/>
    </source>
</evidence>
<reference evidence="6" key="1">
    <citation type="submission" date="2019-06" db="EMBL/GenBank/DDBJ databases">
        <authorList>
            <person name="Broberg M."/>
        </authorList>
    </citation>
    <scope>NUCLEOTIDE SEQUENCE [LARGE SCALE GENOMIC DNA]</scope>
</reference>